<dbReference type="Gene3D" id="3.30.70.270">
    <property type="match status" value="1"/>
</dbReference>
<reference evidence="3 4" key="1">
    <citation type="submission" date="2023-11" db="EMBL/GenBank/DDBJ databases">
        <authorList>
            <person name="Hedman E."/>
            <person name="Englund M."/>
            <person name="Stromberg M."/>
            <person name="Nyberg Akerstrom W."/>
            <person name="Nylinder S."/>
            <person name="Jareborg N."/>
            <person name="Kallberg Y."/>
            <person name="Kronander E."/>
        </authorList>
    </citation>
    <scope>NUCLEOTIDE SEQUENCE [LARGE SCALE GENOMIC DNA]</scope>
</reference>
<comment type="caution">
    <text evidence="3">The sequence shown here is derived from an EMBL/GenBank/DDBJ whole genome shotgun (WGS) entry which is preliminary data.</text>
</comment>
<dbReference type="PANTHER" id="PTHR47331">
    <property type="entry name" value="PHD-TYPE DOMAIN-CONTAINING PROTEIN"/>
    <property type="match status" value="1"/>
</dbReference>
<proteinExistence type="predicted"/>
<dbReference type="PANTHER" id="PTHR47331:SF1">
    <property type="entry name" value="GAG-LIKE PROTEIN"/>
    <property type="match status" value="1"/>
</dbReference>
<sequence>MRKTRSQKTRNDDETPVGMRIFEEAPASPSDYLALAQAPPAAPQPPLAPASMPAPAPAPPRPAMSVSTTDRLGEVSTSAPRTETLAAIIEDLPTTETSSIVRTVAPVADVVHRPASRAPSVRSVRSARSTASAVARLKQIEYNAAEELAAIRRKQLQIEEDLVKKKYARDIAQLQEETDRESLNEDELVENRVRVDRWLENVETVRGEPPYRPPQPAPRIEIEQAPPRRGTGYDHAEDAQGKSVANDVQPRRVNRIQRDNGVAVEMNQVDRRVRATSPSRVQRRTLSPTHRSPHRLTDRRLPSPCHRDVGVHRSPSPHHHADRRSPSPCNDVGRDKSPHRLADRRLPSPRHRDVGVHRSPAPQRRLEGNRDRDRSLTPRGKDRGIERLAEALENMVRVRPAAAKQTQDLPIFNGSAAEWLAFKAAMNESTRLYGFTNTENMARLRNCLRGEAREVVSALLFTAKDPADIMRTLEQCFGRPEVIIDRALEELKRLPRPGQTAQELNSFAIKLQNIVCIMQNVDGKGYLRNPMLTREVTSKLSPHLRSRWCDYAEHYGSVDEPDIVTLSRFMMREADRALSHAYTSVASTKESPVRRETPPSKRIVLTRRVEDRARDVKTFTAQEDTGSASCMCCGGEHPIVKCKKLEQMGSDDRWNWVREEGVCFRCLSSKHRRIRCKAKKCGVDGCNAPHHALLHTRKARTPAASVKPDETVLVASSVSSSAPVLLKVCPITVRGPRGKEVNTYALLDEGSTISLIDDDLARELGAEGPIKPLNIKGVGNSQREANSRLVNIGIRGKTRSEMFNINARTITDLKIGSQSVSRECLRLKHLRDLPSSVCYDDAKPRLLLGADNWHLIITRALRIGRRRQPIAARTLLGWVIQGTVPRLTCREDGETVLHVESASGRSDRDIRTFASRDEELTELLKRQYEIDSIGISLKSRPRRDEERAVDIFQRTVKKVGEQYQVGLPWKDDNVRMPPSYEMAARRLRTIERKMDQSPEFRDAYTAQIDNLLAKGYAREAEGTEREDPKSWYLPHFAVRNPNKPGKTRLVFDAAARASGRCLNDYLLDGPDLLRNLPGILFRFRENEIAVSADIREMFLRVKIDRRDQPAQLFLWRGDERRSPPREYVMTSMIFGARSSPFLAHSVRDHNARVHAETHPLALNAITRSHYMDDYLDNYATVEEAINTARQVSEVHQQAGFTLAGWNSNHAALLEDKPEDLLARKPKEVGLRQDSPGRTLGLLWMADEDALTFNTSMNRVPQEVKALQRPPTKREALSAVMSVFDPLGLLSYLTITAKILLQDLWRMKKVGWDDELPEEAAEEFQRWLRVVEEVSRLRLPRCYAPTGGVVERQLHVFNDASERAYASAAYWRIRYRDGTIRVRLVAAKAKVAPIKAQSIPRLELQANLIGARLAEFVQDEHRVVADRVVYWTDSTTALHWIQNDTARYTPYVAHRLGEIAEKTSPEQWRWIPTAENVADQATRMNFTTKEESDKWFTGPPFLYEHEDRWPHRQEEKAGDDEELEEIVAHQSDTQEAPHLPDIERFSAYEKLIRATARVLQFLDAARGRARGLTLQHIQRAERMWI</sequence>
<dbReference type="Proteomes" id="UP001314205">
    <property type="component" value="Unassembled WGS sequence"/>
</dbReference>
<gene>
    <name evidence="3" type="ORF">PARMNEM_LOCUS18098</name>
</gene>
<dbReference type="Gene3D" id="3.10.10.10">
    <property type="entry name" value="HIV Type 1 Reverse Transcriptase, subunit A, domain 1"/>
    <property type="match status" value="1"/>
</dbReference>
<dbReference type="Pfam" id="PF05380">
    <property type="entry name" value="Peptidase_A17"/>
    <property type="match status" value="1"/>
</dbReference>
<dbReference type="InterPro" id="IPR043502">
    <property type="entry name" value="DNA/RNA_pol_sf"/>
</dbReference>
<name>A0AAV1LUU9_9NEOP</name>
<keyword evidence="4" id="KW-1185">Reference proteome</keyword>
<feature type="compositionally biased region" description="Polar residues" evidence="2">
    <location>
        <begin position="66"/>
        <end position="79"/>
    </location>
</feature>
<feature type="compositionally biased region" description="Basic and acidic residues" evidence="2">
    <location>
        <begin position="332"/>
        <end position="356"/>
    </location>
</feature>
<keyword evidence="1" id="KW-0175">Coiled coil</keyword>
<dbReference type="CDD" id="cd01644">
    <property type="entry name" value="RT_pepA17"/>
    <property type="match status" value="1"/>
</dbReference>
<dbReference type="GO" id="GO:0071897">
    <property type="term" value="P:DNA biosynthetic process"/>
    <property type="evidence" value="ECO:0007669"/>
    <property type="project" value="UniProtKB-ARBA"/>
</dbReference>
<feature type="region of interest" description="Disordered" evidence="2">
    <location>
        <begin position="1"/>
        <end position="79"/>
    </location>
</feature>
<evidence type="ECO:0008006" key="5">
    <source>
        <dbReference type="Google" id="ProtNLM"/>
    </source>
</evidence>
<organism evidence="3 4">
    <name type="scientific">Parnassius mnemosyne</name>
    <name type="common">clouded apollo</name>
    <dbReference type="NCBI Taxonomy" id="213953"/>
    <lineage>
        <taxon>Eukaryota</taxon>
        <taxon>Metazoa</taxon>
        <taxon>Ecdysozoa</taxon>
        <taxon>Arthropoda</taxon>
        <taxon>Hexapoda</taxon>
        <taxon>Insecta</taxon>
        <taxon>Pterygota</taxon>
        <taxon>Neoptera</taxon>
        <taxon>Endopterygota</taxon>
        <taxon>Lepidoptera</taxon>
        <taxon>Glossata</taxon>
        <taxon>Ditrysia</taxon>
        <taxon>Papilionoidea</taxon>
        <taxon>Papilionidae</taxon>
        <taxon>Parnassiinae</taxon>
        <taxon>Parnassini</taxon>
        <taxon>Parnassius</taxon>
        <taxon>Driopa</taxon>
    </lineage>
</organism>
<dbReference type="InterPro" id="IPR005312">
    <property type="entry name" value="DUF1759"/>
</dbReference>
<feature type="coiled-coil region" evidence="1">
    <location>
        <begin position="164"/>
        <end position="191"/>
    </location>
</feature>
<evidence type="ECO:0000313" key="4">
    <source>
        <dbReference type="Proteomes" id="UP001314205"/>
    </source>
</evidence>
<feature type="compositionally biased region" description="Pro residues" evidence="2">
    <location>
        <begin position="40"/>
        <end position="62"/>
    </location>
</feature>
<evidence type="ECO:0000256" key="1">
    <source>
        <dbReference type="SAM" id="Coils"/>
    </source>
</evidence>
<feature type="compositionally biased region" description="Basic and acidic residues" evidence="2">
    <location>
        <begin position="364"/>
        <end position="383"/>
    </location>
</feature>
<protein>
    <recommendedName>
        <fullName evidence="5">Peptidase aspartic putative domain-containing protein</fullName>
    </recommendedName>
</protein>
<feature type="compositionally biased region" description="Basic and acidic residues" evidence="2">
    <location>
        <begin position="295"/>
        <end position="311"/>
    </location>
</feature>
<feature type="compositionally biased region" description="Basic and acidic residues" evidence="2">
    <location>
        <begin position="231"/>
        <end position="240"/>
    </location>
</feature>
<dbReference type="InterPro" id="IPR043128">
    <property type="entry name" value="Rev_trsase/Diguanyl_cyclase"/>
</dbReference>
<dbReference type="InterPro" id="IPR008042">
    <property type="entry name" value="Retrotrans_Pao"/>
</dbReference>
<feature type="region of interest" description="Disordered" evidence="2">
    <location>
        <begin position="206"/>
        <end position="383"/>
    </location>
</feature>
<dbReference type="EMBL" id="CAVLGL010000104">
    <property type="protein sequence ID" value="CAK1599195.1"/>
    <property type="molecule type" value="Genomic_DNA"/>
</dbReference>
<dbReference type="Pfam" id="PF03564">
    <property type="entry name" value="DUF1759"/>
    <property type="match status" value="1"/>
</dbReference>
<accession>A0AAV1LUU9</accession>
<dbReference type="SUPFAM" id="SSF56672">
    <property type="entry name" value="DNA/RNA polymerases"/>
    <property type="match status" value="1"/>
</dbReference>
<evidence type="ECO:0000256" key="2">
    <source>
        <dbReference type="SAM" id="MobiDB-lite"/>
    </source>
</evidence>
<evidence type="ECO:0000313" key="3">
    <source>
        <dbReference type="EMBL" id="CAK1599195.1"/>
    </source>
</evidence>
<feature type="compositionally biased region" description="Polar residues" evidence="2">
    <location>
        <begin position="276"/>
        <end position="290"/>
    </location>
</feature>